<evidence type="ECO:0000313" key="3">
    <source>
        <dbReference type="Proteomes" id="UP000061587"/>
    </source>
</evidence>
<dbReference type="AlphaFoldDB" id="A0A0P0M163"/>
<evidence type="ECO:0008006" key="4">
    <source>
        <dbReference type="Google" id="ProtNLM"/>
    </source>
</evidence>
<reference evidence="3" key="1">
    <citation type="submission" date="2015-10" db="EMBL/GenBank/DDBJ databases">
        <title>Extensive mobilome-driven genome diversification in gut-associated Bacteroides vulgatus mpk.</title>
        <authorList>
            <person name="Beier S."/>
            <person name="Lange A."/>
            <person name="Huson D.H."/>
            <person name="Frick J.-S."/>
            <person name="Autenrieth I.B."/>
        </authorList>
    </citation>
    <scope>NUCLEOTIDE SEQUENCE [LARGE SCALE GENOMIC DNA]</scope>
    <source>
        <strain evidence="3">mpk</strain>
    </source>
</reference>
<accession>A0A0P0M163</accession>
<gene>
    <name evidence="2" type="ORF">BvMPK_0681</name>
</gene>
<keyword evidence="1" id="KW-0732">Signal</keyword>
<reference evidence="2 3" key="2">
    <citation type="journal article" date="2016" name="Genome Biol. Evol.">
        <title>Extensive mobilome-driven genome diversification in mouse gut-associated Bacteroides vulgatus mpk.</title>
        <authorList>
            <person name="Lange A."/>
            <person name="Beier S."/>
            <person name="Steimle A."/>
            <person name="Autenrieth I.B."/>
            <person name="Huson D.H."/>
            <person name="Frick J.S."/>
        </authorList>
    </citation>
    <scope>NUCLEOTIDE SEQUENCE [LARGE SCALE GENOMIC DNA]</scope>
    <source>
        <strain evidence="3">mpk</strain>
    </source>
</reference>
<dbReference type="PROSITE" id="PS51257">
    <property type="entry name" value="PROKAR_LIPOPROTEIN"/>
    <property type="match status" value="1"/>
</dbReference>
<feature type="signal peptide" evidence="1">
    <location>
        <begin position="1"/>
        <end position="21"/>
    </location>
</feature>
<dbReference type="Gene3D" id="2.60.40.3690">
    <property type="match status" value="1"/>
</dbReference>
<evidence type="ECO:0000256" key="1">
    <source>
        <dbReference type="SAM" id="SignalP"/>
    </source>
</evidence>
<proteinExistence type="predicted"/>
<evidence type="ECO:0000313" key="2">
    <source>
        <dbReference type="EMBL" id="ALK83300.1"/>
    </source>
</evidence>
<protein>
    <recommendedName>
        <fullName evidence="4">DUF4906 domain-containing protein</fullName>
    </recommendedName>
</protein>
<dbReference type="Proteomes" id="UP000061587">
    <property type="component" value="Chromosome"/>
</dbReference>
<feature type="chain" id="PRO_5006050470" description="DUF4906 domain-containing protein" evidence="1">
    <location>
        <begin position="22"/>
        <end position="711"/>
    </location>
</feature>
<dbReference type="PATRIC" id="fig|821.40.peg.791"/>
<name>A0A0P0M163_PHOVU</name>
<sequence>MKTIRLIMMFFIICMLGACTAEELAGPESGVEDDAPVVIAISPADITSVNMNSRAAGDNSIFSVIDDVNVKVNYGGNTVTVYLVKNGDSFEVSGSVENGSAEVVSSKTADGKVYIHINAKQGNQAVRVEVIANYGRKITLSLWQSVKESLIQWPVDFDETSVCLLYGASEQFIYTENPHEGAQGGNKGCYLAKVSLKRPYAMIKVNINTSGLDNEVTLTPRSVQLCNVPKTCTLASDNSITDFTSFDKEGQKYDFPSGSLLTGPSGNGETQVMSERLYQFENKQTVHAQNCTDAQNGNEKAKTPNRIKNTMEAGKEVYAAFTDYTDNENLGRRCSYILVTADYEYKSSSAHVKGTISYRLFLGKNISYDFDVNRNTIYNVTLHLRGAGGVKESGCMDENGVINISGNTKDAQWRVDSELSDLFIQFNEGQDYNIDGHLVKIKVVSTDRQKWQIKVDDFDGVSGDYWVMFESDMSWITPRYDEYNVIQKEGTAELRMYLKGYADQKTIWEKEWNSEKPYRSCNIYVRKLDAQNKPVAGSEMKYPIKQWYPIQITEQLYVDRIDRFAVGGLPWGDNGYTTNLTDGQKIIKEYYKKINKEHYSSDNDERSVMDNAIGVAVNSSGSSTPVTSGNSYTVFYHFSLPAEAEWQQINGVITSSGIKYNNWSGVPYWTATTEGNQSKVYIPGQGVSENRSRNESHRFRLVWRYNSLGYY</sequence>
<dbReference type="EMBL" id="CP013020">
    <property type="protein sequence ID" value="ALK83300.1"/>
    <property type="molecule type" value="Genomic_DNA"/>
</dbReference>
<dbReference type="RefSeq" id="WP_224205239.1">
    <property type="nucleotide sequence ID" value="NZ_CAXTQT010000001.1"/>
</dbReference>
<organism evidence="2 3">
    <name type="scientific">Phocaeicola vulgatus</name>
    <name type="common">Bacteroides vulgatus</name>
    <dbReference type="NCBI Taxonomy" id="821"/>
    <lineage>
        <taxon>Bacteria</taxon>
        <taxon>Pseudomonadati</taxon>
        <taxon>Bacteroidota</taxon>
        <taxon>Bacteroidia</taxon>
        <taxon>Bacteroidales</taxon>
        <taxon>Bacteroidaceae</taxon>
        <taxon>Phocaeicola</taxon>
    </lineage>
</organism>